<feature type="region of interest" description="Disordered" evidence="1">
    <location>
        <begin position="325"/>
        <end position="588"/>
    </location>
</feature>
<feature type="compositionally biased region" description="Polar residues" evidence="1">
    <location>
        <begin position="1362"/>
        <end position="1371"/>
    </location>
</feature>
<evidence type="ECO:0000313" key="3">
    <source>
        <dbReference type="EMBL" id="CEL70541.1"/>
    </source>
</evidence>
<reference evidence="2" key="1">
    <citation type="submission" date="2011-02" db="EMBL/GenBank/DDBJ databases">
        <authorList>
            <person name="Aslett M."/>
        </authorList>
    </citation>
    <scope>NUCLEOTIDE SEQUENCE</scope>
    <source>
        <strain evidence="2">Liverpool</strain>
    </source>
</reference>
<feature type="compositionally biased region" description="Basic and acidic residues" evidence="1">
    <location>
        <begin position="433"/>
        <end position="447"/>
    </location>
</feature>
<feature type="compositionally biased region" description="Basic and acidic residues" evidence="1">
    <location>
        <begin position="832"/>
        <end position="870"/>
    </location>
</feature>
<dbReference type="OrthoDB" id="332092at2759"/>
<feature type="region of interest" description="Disordered" evidence="1">
    <location>
        <begin position="1522"/>
        <end position="1583"/>
    </location>
</feature>
<feature type="compositionally biased region" description="Low complexity" evidence="1">
    <location>
        <begin position="491"/>
        <end position="508"/>
    </location>
</feature>
<dbReference type="GeneID" id="13441230"/>
<feature type="compositionally biased region" description="Basic and acidic residues" evidence="1">
    <location>
        <begin position="1083"/>
        <end position="1101"/>
    </location>
</feature>
<dbReference type="RefSeq" id="XP_003885825.1">
    <property type="nucleotide sequence ID" value="XM_003885776.1"/>
</dbReference>
<feature type="compositionally biased region" description="Basic and acidic residues" evidence="1">
    <location>
        <begin position="1340"/>
        <end position="1359"/>
    </location>
</feature>
<accession>F0VQ02</accession>
<organism evidence="2 4">
    <name type="scientific">Neospora caninum (strain Liverpool)</name>
    <dbReference type="NCBI Taxonomy" id="572307"/>
    <lineage>
        <taxon>Eukaryota</taxon>
        <taxon>Sar</taxon>
        <taxon>Alveolata</taxon>
        <taxon>Apicomplexa</taxon>
        <taxon>Conoidasida</taxon>
        <taxon>Coccidia</taxon>
        <taxon>Eucoccidiorida</taxon>
        <taxon>Eimeriorina</taxon>
        <taxon>Sarcocystidae</taxon>
        <taxon>Neospora</taxon>
    </lineage>
</organism>
<feature type="region of interest" description="Disordered" evidence="1">
    <location>
        <begin position="1129"/>
        <end position="1194"/>
    </location>
</feature>
<evidence type="ECO:0000256" key="1">
    <source>
        <dbReference type="SAM" id="MobiDB-lite"/>
    </source>
</evidence>
<proteinExistence type="predicted"/>
<feature type="compositionally biased region" description="Basic and acidic residues" evidence="1">
    <location>
        <begin position="126"/>
        <end position="149"/>
    </location>
</feature>
<sequence length="1583" mass="172474">MKASKRGAKMAPARGQAKGVKRASGKPDVQSPIAKKASSQRGVDLGRKGKTFKKAAAVAVTRGKSSLSRSKRDGSGVSRSDATRGRRASHSDGAGAQTLGKERAKGDTRQTSLKRAQERSLGPGKQEAKSRRKGGTESRRKQKSGRADEADSSGEGESFEEPHFDQWYDDYYRDELNVSDETLLDVLVDVIKRHHGRHYYGVCMPTAGTAGSEAAQPETDPLASPSAETEGNSTDAELSSLTSDALQVKKAWAFVAEDAAHARALTRSPVSSAPASRKAWRATDRQAPRRHRGEERAKERSEEKTEGLRTRWQCFLERRSKRLEVERVVQNEIDAVEEKATAPGKGEPDPQSPRGAKEETAARSPQPGEEEEGASPQGGEGVSCAGQTSQNEDRLQKRTVDDVEEIAGAGGGEQISPEPASDAENAPAAPARSDPRPEEKNPGRKDTSQAASPSDGSQKETPQEDEESADDALAEKLLRNLTKSPSDDESSPSSSSSETSSYAPSSPESDNEANSEAESCSETPSGEARMGPEASAPQPETEAEGKAAEAEKDRKVKRRKKAKWEKPRKSKETRLREKEKERARERQLLESELSSKSACVGMFSAAGSPGTARMKDVQMPRAIALRPQCLYHFESLLETQLCSKYPNGMTRRGALCSTALRVEETLEFFLLCRFLNLFSNLVNVPWTFDDLASAISSPPGADPVPARSLTAPEAGRATESAGVSPGAVPSQSPSFPSFLQGLSVAGGSGSAGDAEKGEPGGVLRQILTKLFGFLGRRMTPGMSLTRMCGRYVEEKRRDGSIPPGILWPFDYPVKAWQSCDGGLGEKKRKRKEGAAAREEDDAEREKASSPEEKGTTRTEDDGRKKEEKNRGSPGGAEADEEGVLLESVYNPFKVCEDWGRLKSIHKLRVVRLLIEHAMSESPQISKALKGLTESELEAGFKGYDDAGRLYWVVPQCGDPTVFKLYREDPHAQQVTILCEDISALESVAEALGMDEMTAGMSAVLLEAHQQILVQEKQRSRELRRQKAISRQLEISNWGFVPTSSRREKKAVDYTFSAYEAIIEGKSSTRGSTRLGGPSFAESQRQDRSERLRARQARKEEQSVVAAVEAMQKDGEGEDVPEVAQVEQYTSVATDGGSTTSSGAVQKTEETKAVPRARPPRKRQPKSSVGMASSPADGVGLQESTMTQQHRQHQLMQQQHVMAALHQQKLLAQQQAAAYAHRTGGATLLSERQSQAGLPPAYRQTEWMSEQTHQPIQRQPHVSATTAPPQQALDMLRQRVDLLRQSLLQRKDLTPEQRQALYQQGWAQLSADFTRMTNALAQTRDRAPGPHATQQAAGAPTDERALPERNQTHESRDRRLPVQNFSAASSQLGCAPTPRPQQRHAATAHAQLEAQQESRARAEAELQRQRLAMLHEQQQVLRAQQQQMQLLRQQHEQVQARQRVVPPSVRQSAMTQMAANLSGESGGMNASPDSTCLVHEERTAKGHVSRGESLSAAGEGAAGFFRKVDSERRFCGTEFSSRDGWGNTPAPPVLRTLDGDRRGRDPAIEMRTNAASVGSGEAAYSRESSAKAAAPKPAGNGHVL</sequence>
<feature type="region of interest" description="Disordered" evidence="1">
    <location>
        <begin position="1323"/>
        <end position="1387"/>
    </location>
</feature>
<feature type="region of interest" description="Disordered" evidence="1">
    <location>
        <begin position="822"/>
        <end position="879"/>
    </location>
</feature>
<dbReference type="VEuPathDB" id="ToxoDB:NCLIV_062250"/>
<dbReference type="eggNOG" id="ENOG502SEQU">
    <property type="taxonomic scope" value="Eukaryota"/>
</dbReference>
<protein>
    <submittedName>
        <fullName evidence="2">Uncharacterized protein</fullName>
    </submittedName>
</protein>
<feature type="region of interest" description="Disordered" evidence="1">
    <location>
        <begin position="699"/>
        <end position="733"/>
    </location>
</feature>
<gene>
    <name evidence="3" type="ORF">BN1204_062250</name>
    <name evidence="2" type="ORF">NCLIV_062250</name>
</gene>
<dbReference type="GO" id="GO:0006406">
    <property type="term" value="P:mRNA export from nucleus"/>
    <property type="evidence" value="ECO:0007669"/>
    <property type="project" value="InterPro"/>
</dbReference>
<feature type="compositionally biased region" description="Basic and acidic residues" evidence="1">
    <location>
        <begin position="543"/>
        <end position="554"/>
    </location>
</feature>
<dbReference type="EMBL" id="LN714487">
    <property type="protein sequence ID" value="CEL70541.1"/>
    <property type="molecule type" value="Genomic_DNA"/>
</dbReference>
<dbReference type="EMBL" id="FR823393">
    <property type="protein sequence ID" value="CBZ55799.1"/>
    <property type="molecule type" value="Genomic_DNA"/>
</dbReference>
<dbReference type="InterPro" id="IPR040007">
    <property type="entry name" value="Tho2"/>
</dbReference>
<dbReference type="PANTHER" id="PTHR21597">
    <property type="entry name" value="THO2 PROTEIN"/>
    <property type="match status" value="1"/>
</dbReference>
<feature type="compositionally biased region" description="Basic and acidic residues" evidence="1">
    <location>
        <begin position="391"/>
        <end position="401"/>
    </location>
</feature>
<dbReference type="GO" id="GO:0006397">
    <property type="term" value="P:mRNA processing"/>
    <property type="evidence" value="ECO:0007669"/>
    <property type="project" value="InterPro"/>
</dbReference>
<dbReference type="Proteomes" id="UP000007494">
    <property type="component" value="Chromosome XII"/>
</dbReference>
<feature type="compositionally biased region" description="Basic and acidic residues" evidence="1">
    <location>
        <begin position="564"/>
        <end position="588"/>
    </location>
</feature>
<feature type="region of interest" description="Disordered" evidence="1">
    <location>
        <begin position="264"/>
        <end position="312"/>
    </location>
</feature>
<feature type="compositionally biased region" description="Acidic residues" evidence="1">
    <location>
        <begin position="150"/>
        <end position="159"/>
    </location>
</feature>
<reference evidence="2" key="2">
    <citation type="submission" date="2011-03" db="EMBL/GenBank/DDBJ databases">
        <title>Comparative genomics and transcriptomics of Neospora caninum and Toxoplasma gondii.</title>
        <authorList>
            <person name="Reid A.J."/>
            <person name="Sohal A."/>
            <person name="Harris D."/>
            <person name="Quail M."/>
            <person name="Sanders M."/>
            <person name="Berriman M."/>
            <person name="Wastling J.M."/>
            <person name="Pain A."/>
        </authorList>
    </citation>
    <scope>NUCLEOTIDE SEQUENCE</scope>
    <source>
        <strain evidence="2">Liverpool</strain>
    </source>
</reference>
<feature type="compositionally biased region" description="Acidic residues" evidence="1">
    <location>
        <begin position="463"/>
        <end position="472"/>
    </location>
</feature>
<dbReference type="GO" id="GO:0000445">
    <property type="term" value="C:THO complex part of transcription export complex"/>
    <property type="evidence" value="ECO:0007669"/>
    <property type="project" value="TreeGrafter"/>
</dbReference>
<evidence type="ECO:0000313" key="4">
    <source>
        <dbReference type="Proteomes" id="UP000007494"/>
    </source>
</evidence>
<feature type="compositionally biased region" description="Low complexity" evidence="1">
    <location>
        <begin position="416"/>
        <end position="432"/>
    </location>
</feature>
<reference evidence="4" key="3">
    <citation type="journal article" date="2012" name="PLoS Pathog.">
        <title>Comparative genomics of the apicomplexan parasites Toxoplasma gondii and Neospora caninum: Coccidia differing in host range and transmission strategy.</title>
        <authorList>
            <person name="Reid A.J."/>
            <person name="Vermont S.J."/>
            <person name="Cotton J.A."/>
            <person name="Harris D."/>
            <person name="Hill-Cawthorne G.A."/>
            <person name="Konen-Waisman S."/>
            <person name="Latham S.M."/>
            <person name="Mourier T."/>
            <person name="Norton R."/>
            <person name="Quail M.A."/>
            <person name="Sanders M."/>
            <person name="Shanmugam D."/>
            <person name="Sohal A."/>
            <person name="Wasmuth J.D."/>
            <person name="Brunk B."/>
            <person name="Grigg M.E."/>
            <person name="Howard J.C."/>
            <person name="Parkinson J."/>
            <person name="Roos D.S."/>
            <person name="Trees A.J."/>
            <person name="Berriman M."/>
            <person name="Pain A."/>
            <person name="Wastling J.M."/>
        </authorList>
    </citation>
    <scope>NUCLEOTIDE SEQUENCE [LARGE SCALE GENOMIC DNA]</scope>
    <source>
        <strain evidence="4">Liverpool</strain>
    </source>
</reference>
<dbReference type="InParanoid" id="F0VQ02"/>
<feature type="compositionally biased region" description="Basic and acidic residues" evidence="1">
    <location>
        <begin position="1536"/>
        <end position="1547"/>
    </location>
</feature>
<reference evidence="3" key="4">
    <citation type="journal article" date="2015" name="PLoS ONE">
        <title>Comprehensive Evaluation of Toxoplasma gondii VEG and Neospora caninum LIV Genomes with Tachyzoite Stage Transcriptome and Proteome Defines Novel Transcript Features.</title>
        <authorList>
            <person name="Ramaprasad A."/>
            <person name="Mourier T."/>
            <person name="Naeem R."/>
            <person name="Malas T.B."/>
            <person name="Moussa E."/>
            <person name="Panigrahi A."/>
            <person name="Vermont S.J."/>
            <person name="Otto T.D."/>
            <person name="Wastling J."/>
            <person name="Pain A."/>
        </authorList>
    </citation>
    <scope>NUCLEOTIDE SEQUENCE</scope>
    <source>
        <strain evidence="3">Liverpool</strain>
    </source>
</reference>
<feature type="compositionally biased region" description="Polar residues" evidence="1">
    <location>
        <begin position="1129"/>
        <end position="1144"/>
    </location>
</feature>
<dbReference type="GO" id="GO:0003729">
    <property type="term" value="F:mRNA binding"/>
    <property type="evidence" value="ECO:0007669"/>
    <property type="project" value="TreeGrafter"/>
</dbReference>
<feature type="region of interest" description="Disordered" evidence="1">
    <location>
        <begin position="210"/>
        <end position="234"/>
    </location>
</feature>
<feature type="region of interest" description="Disordered" evidence="1">
    <location>
        <begin position="1067"/>
        <end position="1104"/>
    </location>
</feature>
<evidence type="ECO:0000313" key="2">
    <source>
        <dbReference type="EMBL" id="CBZ55799.1"/>
    </source>
</evidence>
<name>F0VQ02_NEOCL</name>
<feature type="region of interest" description="Disordered" evidence="1">
    <location>
        <begin position="1"/>
        <end position="163"/>
    </location>
</feature>
<keyword evidence="4" id="KW-1185">Reference proteome</keyword>
<feature type="compositionally biased region" description="Basic and acidic residues" evidence="1">
    <location>
        <begin position="281"/>
        <end position="309"/>
    </location>
</feature>
<dbReference type="PANTHER" id="PTHR21597:SF0">
    <property type="entry name" value="THO COMPLEX SUBUNIT 2"/>
    <property type="match status" value="1"/>
</dbReference>
<dbReference type="OMA" id="KEDDVNC"/>